<keyword evidence="10 17" id="KW-0067">ATP-binding</keyword>
<evidence type="ECO:0000259" key="18">
    <source>
        <dbReference type="PROSITE" id="PS50846"/>
    </source>
</evidence>
<feature type="transmembrane region" description="Helical" evidence="17">
    <location>
        <begin position="102"/>
        <end position="121"/>
    </location>
</feature>
<dbReference type="PANTHER" id="PTHR43520">
    <property type="entry name" value="ATP7, ISOFORM B"/>
    <property type="match status" value="1"/>
</dbReference>
<keyword evidence="15 17" id="KW-0472">Membrane</keyword>
<dbReference type="PROSITE" id="PS01047">
    <property type="entry name" value="HMA_1"/>
    <property type="match status" value="1"/>
</dbReference>
<dbReference type="Gene3D" id="3.40.1110.10">
    <property type="entry name" value="Calcium-transporting ATPase, cytoplasmic domain N"/>
    <property type="match status" value="2"/>
</dbReference>
<dbReference type="GO" id="GO:0005524">
    <property type="term" value="F:ATP binding"/>
    <property type="evidence" value="ECO:0007669"/>
    <property type="project" value="UniProtKB-UniRule"/>
</dbReference>
<dbReference type="Pfam" id="PF00403">
    <property type="entry name" value="HMA"/>
    <property type="match status" value="1"/>
</dbReference>
<dbReference type="InterPro" id="IPR006121">
    <property type="entry name" value="HMA_dom"/>
</dbReference>
<dbReference type="Gene3D" id="3.40.50.1000">
    <property type="entry name" value="HAD superfamily/HAD-like"/>
    <property type="match status" value="1"/>
</dbReference>
<sequence>MKTTELKIEGMTCASCVRRVENALSQVRGVSEANVNFATERASVTHGVDIDADSLSKAVSAAGYSAKPLHANDSEHHHHGGGEDHSAHLAMESEEQQRSQRLNLIVAVILTVPAVALSMAWPMRPEWANWLLFALATPVVFWNGRQFFQITWKAAKHGAATMDTLIAMGAGAAWAYSTYALLTYRGMSQSEHVYFETGAVISTLILLGRYLESRSKKRMSGAIQKLMGLAPKTATVIHEGGHEMEMPIETLKVGDRLRARPGEKIAVDGVVVEGESYVDESMLTGEPVPVKKSVGDTVTGATVNTNGALIYEARRVGNDTALAQIVRMVERAQGSKAPVQKLADRVSAIFVPIVILIAFGTFVYYRMALGASWDASLLPAVAVLVIACPCALGLATPTAIMVGTGRGAELGVLIKDGTALEHAGAIKTVLLDKTGTITKGRPSLTDFVVLDGSEEGKFASWVAGAEVPSEHPVAKAIVDGIRAKGFEPGKVERFKANGGSGVEAIVGGNAVLVGTRRLMTDWALEIKPEVEQHMQKLEREGKTAMLFAVDGVVSGIVAVADEVGEHSAKAIRELRKLGLLPVMVTGDNRATAEAVAKQVGIDTAEAQVLPSEKAAIVVKHQASGPVAMVGDGVNDAPALAQADLGIAIGGGTDVAMETAGVTLLGNDLRGVATAIRLARATLSTIRWNLVWAFGYNVVMIPLAMTGKLNPMWAAGAMALSSISVILNSLRLRRFR</sequence>
<evidence type="ECO:0000256" key="8">
    <source>
        <dbReference type="ARBA" id="ARBA00022741"/>
    </source>
</evidence>
<dbReference type="SFLD" id="SFLDF00027">
    <property type="entry name" value="p-type_atpase"/>
    <property type="match status" value="1"/>
</dbReference>
<dbReference type="SUPFAM" id="SSF55008">
    <property type="entry name" value="HMA, heavy metal-associated domain"/>
    <property type="match status" value="1"/>
</dbReference>
<feature type="transmembrane region" description="Helical" evidence="17">
    <location>
        <begin position="193"/>
        <end position="211"/>
    </location>
</feature>
<comment type="catalytic activity">
    <reaction evidence="16">
        <text>Cu(+)(in) + ATP + H2O = Cu(+)(out) + ADP + phosphate + H(+)</text>
        <dbReference type="Rhea" id="RHEA:25792"/>
        <dbReference type="ChEBI" id="CHEBI:15377"/>
        <dbReference type="ChEBI" id="CHEBI:15378"/>
        <dbReference type="ChEBI" id="CHEBI:30616"/>
        <dbReference type="ChEBI" id="CHEBI:43474"/>
        <dbReference type="ChEBI" id="CHEBI:49552"/>
        <dbReference type="ChEBI" id="CHEBI:456216"/>
        <dbReference type="EC" id="7.2.2.8"/>
    </reaction>
</comment>
<dbReference type="Gene3D" id="2.70.150.10">
    <property type="entry name" value="Calcium-transporting ATPase, cytoplasmic transduction domain A"/>
    <property type="match status" value="1"/>
</dbReference>
<dbReference type="PROSITE" id="PS50846">
    <property type="entry name" value="HMA_2"/>
    <property type="match status" value="1"/>
</dbReference>
<dbReference type="Gene3D" id="3.30.70.100">
    <property type="match status" value="1"/>
</dbReference>
<keyword evidence="9" id="KW-0187">Copper transport</keyword>
<keyword evidence="7 17" id="KW-0479">Metal-binding</keyword>
<accession>A0A068NJZ7</accession>
<dbReference type="STRING" id="661478.OP10G_0414"/>
<dbReference type="PRINTS" id="PR00943">
    <property type="entry name" value="CUATPASE"/>
</dbReference>
<feature type="transmembrane region" description="Helical" evidence="17">
    <location>
        <begin position="710"/>
        <end position="729"/>
    </location>
</feature>
<dbReference type="FunFam" id="2.70.150.10:FF:000020">
    <property type="entry name" value="Copper-exporting P-type ATPase A"/>
    <property type="match status" value="1"/>
</dbReference>
<reference evidence="19 20" key="1">
    <citation type="journal article" date="2014" name="PLoS ONE">
        <title>The first complete genome sequence of the class fimbriimonadia in the phylum armatimonadetes.</title>
        <authorList>
            <person name="Hu Z.Y."/>
            <person name="Wang Y.Z."/>
            <person name="Im W.T."/>
            <person name="Wang S.Y."/>
            <person name="Zhao G.P."/>
            <person name="Zheng H.J."/>
            <person name="Quan Z.X."/>
        </authorList>
    </citation>
    <scope>NUCLEOTIDE SEQUENCE [LARGE SCALE GENOMIC DNA]</scope>
    <source>
        <strain evidence="19">Gsoil 348</strain>
    </source>
</reference>
<dbReference type="InterPro" id="IPR036412">
    <property type="entry name" value="HAD-like_sf"/>
</dbReference>
<dbReference type="NCBIfam" id="TIGR01525">
    <property type="entry name" value="ATPase-IB_hvy"/>
    <property type="match status" value="1"/>
</dbReference>
<keyword evidence="11" id="KW-1278">Translocase</keyword>
<dbReference type="NCBIfam" id="TIGR01494">
    <property type="entry name" value="ATPase_P-type"/>
    <property type="match status" value="1"/>
</dbReference>
<feature type="transmembrane region" description="Helical" evidence="17">
    <location>
        <begin position="377"/>
        <end position="396"/>
    </location>
</feature>
<evidence type="ECO:0000256" key="10">
    <source>
        <dbReference type="ARBA" id="ARBA00022840"/>
    </source>
</evidence>
<dbReference type="InterPro" id="IPR023299">
    <property type="entry name" value="ATPase_P-typ_cyto_dom_N"/>
</dbReference>
<gene>
    <name evidence="19" type="ORF">OP10G_0414</name>
</gene>
<dbReference type="InterPro" id="IPR001757">
    <property type="entry name" value="P_typ_ATPase"/>
</dbReference>
<dbReference type="InterPro" id="IPR023298">
    <property type="entry name" value="ATPase_P-typ_TM_dom_sf"/>
</dbReference>
<evidence type="ECO:0000256" key="12">
    <source>
        <dbReference type="ARBA" id="ARBA00022989"/>
    </source>
</evidence>
<dbReference type="PANTHER" id="PTHR43520:SF8">
    <property type="entry name" value="P-TYPE CU(+) TRANSPORTER"/>
    <property type="match status" value="1"/>
</dbReference>
<evidence type="ECO:0000256" key="15">
    <source>
        <dbReference type="ARBA" id="ARBA00023136"/>
    </source>
</evidence>
<keyword evidence="12 17" id="KW-1133">Transmembrane helix</keyword>
<dbReference type="SUPFAM" id="SSF56784">
    <property type="entry name" value="HAD-like"/>
    <property type="match status" value="1"/>
</dbReference>
<evidence type="ECO:0000256" key="13">
    <source>
        <dbReference type="ARBA" id="ARBA00023008"/>
    </source>
</evidence>
<feature type="transmembrane region" description="Helical" evidence="17">
    <location>
        <begin position="127"/>
        <end position="144"/>
    </location>
</feature>
<evidence type="ECO:0000256" key="17">
    <source>
        <dbReference type="RuleBase" id="RU362081"/>
    </source>
</evidence>
<dbReference type="HOGENOM" id="CLU_001771_0_3_0"/>
<dbReference type="GO" id="GO:0055070">
    <property type="term" value="P:copper ion homeostasis"/>
    <property type="evidence" value="ECO:0007669"/>
    <property type="project" value="TreeGrafter"/>
</dbReference>
<protein>
    <recommendedName>
        <fullName evidence="3">P-type Cu(+) transporter</fullName>
        <ecNumber evidence="3">7.2.2.8</ecNumber>
    </recommendedName>
</protein>
<evidence type="ECO:0000313" key="20">
    <source>
        <dbReference type="Proteomes" id="UP000027982"/>
    </source>
</evidence>
<organism evidence="19 20">
    <name type="scientific">Fimbriimonas ginsengisoli Gsoil 348</name>
    <dbReference type="NCBI Taxonomy" id="661478"/>
    <lineage>
        <taxon>Bacteria</taxon>
        <taxon>Bacillati</taxon>
        <taxon>Armatimonadota</taxon>
        <taxon>Fimbriimonadia</taxon>
        <taxon>Fimbriimonadales</taxon>
        <taxon>Fimbriimonadaceae</taxon>
        <taxon>Fimbriimonas</taxon>
    </lineage>
</organism>
<evidence type="ECO:0000256" key="7">
    <source>
        <dbReference type="ARBA" id="ARBA00022723"/>
    </source>
</evidence>
<keyword evidence="6 17" id="KW-0812">Transmembrane</keyword>
<feature type="transmembrane region" description="Helical" evidence="17">
    <location>
        <begin position="685"/>
        <end position="704"/>
    </location>
</feature>
<dbReference type="InterPro" id="IPR017969">
    <property type="entry name" value="Heavy-metal-associated_CS"/>
</dbReference>
<dbReference type="CDD" id="cd02094">
    <property type="entry name" value="P-type_ATPase_Cu-like"/>
    <property type="match status" value="1"/>
</dbReference>
<dbReference type="CDD" id="cd00371">
    <property type="entry name" value="HMA"/>
    <property type="match status" value="1"/>
</dbReference>
<dbReference type="GO" id="GO:0005507">
    <property type="term" value="F:copper ion binding"/>
    <property type="evidence" value="ECO:0007669"/>
    <property type="project" value="TreeGrafter"/>
</dbReference>
<keyword evidence="5 17" id="KW-1003">Cell membrane</keyword>
<keyword evidence="4" id="KW-0813">Transport</keyword>
<dbReference type="GO" id="GO:0043682">
    <property type="term" value="F:P-type divalent copper transporter activity"/>
    <property type="evidence" value="ECO:0007669"/>
    <property type="project" value="TreeGrafter"/>
</dbReference>
<feature type="transmembrane region" description="Helical" evidence="17">
    <location>
        <begin position="346"/>
        <end position="365"/>
    </location>
</feature>
<dbReference type="EMBL" id="CP007139">
    <property type="protein sequence ID" value="AIE83782.1"/>
    <property type="molecule type" value="Genomic_DNA"/>
</dbReference>
<dbReference type="Pfam" id="PF00122">
    <property type="entry name" value="E1-E2_ATPase"/>
    <property type="match status" value="1"/>
</dbReference>
<dbReference type="GO" id="GO:0005886">
    <property type="term" value="C:plasma membrane"/>
    <property type="evidence" value="ECO:0007669"/>
    <property type="project" value="UniProtKB-SubCell"/>
</dbReference>
<dbReference type="PROSITE" id="PS00154">
    <property type="entry name" value="ATPASE_E1_E2"/>
    <property type="match status" value="1"/>
</dbReference>
<dbReference type="SFLD" id="SFLDS00003">
    <property type="entry name" value="Haloacid_Dehalogenase"/>
    <property type="match status" value="1"/>
</dbReference>
<evidence type="ECO:0000256" key="11">
    <source>
        <dbReference type="ARBA" id="ARBA00022967"/>
    </source>
</evidence>
<evidence type="ECO:0000256" key="6">
    <source>
        <dbReference type="ARBA" id="ARBA00022692"/>
    </source>
</evidence>
<evidence type="ECO:0000256" key="3">
    <source>
        <dbReference type="ARBA" id="ARBA00012517"/>
    </source>
</evidence>
<dbReference type="PRINTS" id="PR00119">
    <property type="entry name" value="CATATPASE"/>
</dbReference>
<dbReference type="InterPro" id="IPR059000">
    <property type="entry name" value="ATPase_P-type_domA"/>
</dbReference>
<evidence type="ECO:0000256" key="14">
    <source>
        <dbReference type="ARBA" id="ARBA00023065"/>
    </source>
</evidence>
<dbReference type="RefSeq" id="WP_025227553.1">
    <property type="nucleotide sequence ID" value="NZ_CP007139.1"/>
</dbReference>
<dbReference type="InterPro" id="IPR027256">
    <property type="entry name" value="P-typ_ATPase_IB"/>
</dbReference>
<name>A0A068NJZ7_FIMGI</name>
<dbReference type="InterPro" id="IPR023214">
    <property type="entry name" value="HAD_sf"/>
</dbReference>
<feature type="domain" description="HMA" evidence="18">
    <location>
        <begin position="2"/>
        <end position="67"/>
    </location>
</feature>
<comment type="subcellular location">
    <subcellularLocation>
        <location evidence="1">Cell membrane</location>
        <topology evidence="1">Multi-pass membrane protein</topology>
    </subcellularLocation>
</comment>
<evidence type="ECO:0000256" key="1">
    <source>
        <dbReference type="ARBA" id="ARBA00004651"/>
    </source>
</evidence>
<evidence type="ECO:0000256" key="5">
    <source>
        <dbReference type="ARBA" id="ARBA00022475"/>
    </source>
</evidence>
<dbReference type="NCBIfam" id="TIGR01511">
    <property type="entry name" value="ATPase-IB1_Cu"/>
    <property type="match status" value="1"/>
</dbReference>
<proteinExistence type="inferred from homology"/>
<feature type="transmembrane region" description="Helical" evidence="17">
    <location>
        <begin position="165"/>
        <end position="187"/>
    </location>
</feature>
<dbReference type="InterPro" id="IPR044492">
    <property type="entry name" value="P_typ_ATPase_HD_dom"/>
</dbReference>
<keyword evidence="8 17" id="KW-0547">Nucleotide-binding</keyword>
<evidence type="ECO:0000256" key="9">
    <source>
        <dbReference type="ARBA" id="ARBA00022796"/>
    </source>
</evidence>
<comment type="similarity">
    <text evidence="2 17">Belongs to the cation transport ATPase (P-type) (TC 3.A.3) family. Type IB subfamily.</text>
</comment>
<dbReference type="InterPro" id="IPR018303">
    <property type="entry name" value="ATPase_P-typ_P_site"/>
</dbReference>
<dbReference type="EC" id="7.2.2.8" evidence="3"/>
<dbReference type="AlphaFoldDB" id="A0A068NJZ7"/>
<dbReference type="OrthoDB" id="9813266at2"/>
<evidence type="ECO:0000256" key="16">
    <source>
        <dbReference type="ARBA" id="ARBA00049289"/>
    </source>
</evidence>
<dbReference type="SFLD" id="SFLDG00002">
    <property type="entry name" value="C1.7:_P-type_atpase_like"/>
    <property type="match status" value="1"/>
</dbReference>
<dbReference type="Pfam" id="PF00702">
    <property type="entry name" value="Hydrolase"/>
    <property type="match status" value="1"/>
</dbReference>
<dbReference type="GO" id="GO:0140581">
    <property type="term" value="F:P-type monovalent copper transporter activity"/>
    <property type="evidence" value="ECO:0007669"/>
    <property type="project" value="UniProtKB-EC"/>
</dbReference>
<dbReference type="InterPro" id="IPR036163">
    <property type="entry name" value="HMA_dom_sf"/>
</dbReference>
<dbReference type="KEGG" id="fgi:OP10G_0414"/>
<keyword evidence="14" id="KW-0406">Ion transport</keyword>
<dbReference type="Proteomes" id="UP000027982">
    <property type="component" value="Chromosome"/>
</dbReference>
<dbReference type="SUPFAM" id="SSF81653">
    <property type="entry name" value="Calcium ATPase, transduction domain A"/>
    <property type="match status" value="1"/>
</dbReference>
<dbReference type="SUPFAM" id="SSF81665">
    <property type="entry name" value="Calcium ATPase, transmembrane domain M"/>
    <property type="match status" value="1"/>
</dbReference>
<evidence type="ECO:0000256" key="2">
    <source>
        <dbReference type="ARBA" id="ARBA00006024"/>
    </source>
</evidence>
<dbReference type="FunFam" id="3.30.70.100:FF:000005">
    <property type="entry name" value="Copper-exporting P-type ATPase A"/>
    <property type="match status" value="1"/>
</dbReference>
<keyword evidence="20" id="KW-1185">Reference proteome</keyword>
<evidence type="ECO:0000313" key="19">
    <source>
        <dbReference type="EMBL" id="AIE83782.1"/>
    </source>
</evidence>
<dbReference type="InterPro" id="IPR008250">
    <property type="entry name" value="ATPase_P-typ_transduc_dom_A_sf"/>
</dbReference>
<dbReference type="eggNOG" id="COG2217">
    <property type="taxonomic scope" value="Bacteria"/>
</dbReference>
<keyword evidence="13" id="KW-0186">Copper</keyword>
<dbReference type="GO" id="GO:0016887">
    <property type="term" value="F:ATP hydrolysis activity"/>
    <property type="evidence" value="ECO:0007669"/>
    <property type="project" value="InterPro"/>
</dbReference>
<evidence type="ECO:0000256" key="4">
    <source>
        <dbReference type="ARBA" id="ARBA00022448"/>
    </source>
</evidence>